<organism evidence="2 3">
    <name type="scientific">Halohasta litorea</name>
    <dbReference type="NCBI Taxonomy" id="869891"/>
    <lineage>
        <taxon>Archaea</taxon>
        <taxon>Methanobacteriati</taxon>
        <taxon>Methanobacteriota</taxon>
        <taxon>Stenosarchaea group</taxon>
        <taxon>Halobacteria</taxon>
        <taxon>Halobacteriales</taxon>
        <taxon>Haloferacaceae</taxon>
        <taxon>Halohasta</taxon>
    </lineage>
</organism>
<sequence length="262" mass="27315">MKRRTYLGLAATGVVGSVAGCTSAADGNEYPPYPDSETVELSGDGVGTSDRFEISLAGPTLVDVEHMGSDNFTVVLADPDAMDDSETGTANESTDETNSSEAPSGNESGVSAANETDGADVGESVVSSVVTAVGPYDGRSLLPVAAGSYVLRVVEADAEWTATVYDLPVYEDGVGTSLPIEREGEQYDVIGPIDFGEQADTEFSFSVTGEGLHRVFVTDREGGESLTVFSVNGEADERLSQEVGGVGYIEVLSFGSWTFELS</sequence>
<dbReference type="EMBL" id="JBHUDM010000001">
    <property type="protein sequence ID" value="MFD1641332.1"/>
    <property type="molecule type" value="Genomic_DNA"/>
</dbReference>
<evidence type="ECO:0000313" key="2">
    <source>
        <dbReference type="EMBL" id="MFD1641332.1"/>
    </source>
</evidence>
<evidence type="ECO:0008006" key="4">
    <source>
        <dbReference type="Google" id="ProtNLM"/>
    </source>
</evidence>
<feature type="region of interest" description="Disordered" evidence="1">
    <location>
        <begin position="80"/>
        <end position="120"/>
    </location>
</feature>
<proteinExistence type="predicted"/>
<feature type="compositionally biased region" description="Polar residues" evidence="1">
    <location>
        <begin position="87"/>
        <end position="114"/>
    </location>
</feature>
<dbReference type="Proteomes" id="UP001597052">
    <property type="component" value="Unassembled WGS sequence"/>
</dbReference>
<evidence type="ECO:0000313" key="3">
    <source>
        <dbReference type="Proteomes" id="UP001597052"/>
    </source>
</evidence>
<protein>
    <recommendedName>
        <fullName evidence="4">DUF4397 domain-containing protein</fullName>
    </recommendedName>
</protein>
<evidence type="ECO:0000256" key="1">
    <source>
        <dbReference type="SAM" id="MobiDB-lite"/>
    </source>
</evidence>
<comment type="caution">
    <text evidence="2">The sequence shown here is derived from an EMBL/GenBank/DDBJ whole genome shotgun (WGS) entry which is preliminary data.</text>
</comment>
<keyword evidence="3" id="KW-1185">Reference proteome</keyword>
<accession>A0ABD6D5F9</accession>
<reference evidence="2 3" key="1">
    <citation type="journal article" date="2019" name="Int. J. Syst. Evol. Microbiol.">
        <title>The Global Catalogue of Microorganisms (GCM) 10K type strain sequencing project: providing services to taxonomists for standard genome sequencing and annotation.</title>
        <authorList>
            <consortium name="The Broad Institute Genomics Platform"/>
            <consortium name="The Broad Institute Genome Sequencing Center for Infectious Disease"/>
            <person name="Wu L."/>
            <person name="Ma J."/>
        </authorList>
    </citation>
    <scope>NUCLEOTIDE SEQUENCE [LARGE SCALE GENOMIC DNA]</scope>
    <source>
        <strain evidence="2 3">CGMCC 1.10593</strain>
    </source>
</reference>
<dbReference type="PROSITE" id="PS51257">
    <property type="entry name" value="PROKAR_LIPOPROTEIN"/>
    <property type="match status" value="1"/>
</dbReference>
<gene>
    <name evidence="2" type="ORF">ACFSBW_05510</name>
</gene>
<dbReference type="AlphaFoldDB" id="A0ABD6D5F9"/>
<name>A0ABD6D5F9_9EURY</name>
<dbReference type="RefSeq" id="WP_256395033.1">
    <property type="nucleotide sequence ID" value="NZ_JANHDJ010000001.1"/>
</dbReference>